<dbReference type="Gene3D" id="3.90.1300.10">
    <property type="entry name" value="Amidase signature (AS) domain"/>
    <property type="match status" value="1"/>
</dbReference>
<sequence>MAVNLRSQGTATPAALHSPEHILSLDAGEAHRLFNDGKLTISGLLSRILTQIKDTNTNGPKLGAIVFLASEPQLMARAGDLQQELESGHSRGPLHGIPVVLKDCIATSPLLGMPTSAGSYALLNTTKVTRNAPIVERLLDAGAIIVGKSNLSEFCAFKGDGLIDGFSPVGGQTKSPYVYGEIVLDEGDLSPSSPGGSSTGSAVSVSAGFALIGIGTENDGSIVQPASR</sequence>
<keyword evidence="3" id="KW-1185">Reference proteome</keyword>
<dbReference type="Proteomes" id="UP001302676">
    <property type="component" value="Unassembled WGS sequence"/>
</dbReference>
<comment type="caution">
    <text evidence="2">The sequence shown here is derived from an EMBL/GenBank/DDBJ whole genome shotgun (WGS) entry which is preliminary data.</text>
</comment>
<dbReference type="PANTHER" id="PTHR42678">
    <property type="entry name" value="AMIDASE"/>
    <property type="match status" value="1"/>
</dbReference>
<dbReference type="PANTHER" id="PTHR42678:SF34">
    <property type="entry name" value="OS04G0183300 PROTEIN"/>
    <property type="match status" value="1"/>
</dbReference>
<reference evidence="2" key="2">
    <citation type="submission" date="2023-05" db="EMBL/GenBank/DDBJ databases">
        <authorList>
            <consortium name="Lawrence Berkeley National Laboratory"/>
            <person name="Steindorff A."/>
            <person name="Hensen N."/>
            <person name="Bonometti L."/>
            <person name="Westerberg I."/>
            <person name="Brannstrom I.O."/>
            <person name="Guillou S."/>
            <person name="Cros-Aarteil S."/>
            <person name="Calhoun S."/>
            <person name="Haridas S."/>
            <person name="Kuo A."/>
            <person name="Mondo S."/>
            <person name="Pangilinan J."/>
            <person name="Riley R."/>
            <person name="Labutti K."/>
            <person name="Andreopoulos B."/>
            <person name="Lipzen A."/>
            <person name="Chen C."/>
            <person name="Yanf M."/>
            <person name="Daum C."/>
            <person name="Ng V."/>
            <person name="Clum A."/>
            <person name="Ohm R."/>
            <person name="Martin F."/>
            <person name="Silar P."/>
            <person name="Natvig D."/>
            <person name="Lalanne C."/>
            <person name="Gautier V."/>
            <person name="Ament-Velasquez S.L."/>
            <person name="Kruys A."/>
            <person name="Hutchinson M.I."/>
            <person name="Powell A.J."/>
            <person name="Barry K."/>
            <person name="Miller A.N."/>
            <person name="Grigoriev I.V."/>
            <person name="Debuchy R."/>
            <person name="Gladieux P."/>
            <person name="Thoren M.H."/>
            <person name="Johannesson H."/>
        </authorList>
    </citation>
    <scope>NUCLEOTIDE SEQUENCE</scope>
    <source>
        <strain evidence="2">CBS 141.50</strain>
    </source>
</reference>
<dbReference type="InterPro" id="IPR023631">
    <property type="entry name" value="Amidase_dom"/>
</dbReference>
<dbReference type="GeneID" id="87817025"/>
<protein>
    <submittedName>
        <fullName evidence="2">Amidase signature domain-containing protein</fullName>
    </submittedName>
</protein>
<proteinExistence type="predicted"/>
<dbReference type="EMBL" id="MU853576">
    <property type="protein sequence ID" value="KAK4144608.1"/>
    <property type="molecule type" value="Genomic_DNA"/>
</dbReference>
<gene>
    <name evidence="2" type="ORF">C8A04DRAFT_27795</name>
</gene>
<dbReference type="Pfam" id="PF01425">
    <property type="entry name" value="Amidase"/>
    <property type="match status" value="1"/>
</dbReference>
<evidence type="ECO:0000313" key="2">
    <source>
        <dbReference type="EMBL" id="KAK4144608.1"/>
    </source>
</evidence>
<name>A0AAN6ZNN2_9PEZI</name>
<organism evidence="2 3">
    <name type="scientific">Dichotomopilus funicola</name>
    <dbReference type="NCBI Taxonomy" id="1934379"/>
    <lineage>
        <taxon>Eukaryota</taxon>
        <taxon>Fungi</taxon>
        <taxon>Dikarya</taxon>
        <taxon>Ascomycota</taxon>
        <taxon>Pezizomycotina</taxon>
        <taxon>Sordariomycetes</taxon>
        <taxon>Sordariomycetidae</taxon>
        <taxon>Sordariales</taxon>
        <taxon>Chaetomiaceae</taxon>
        <taxon>Dichotomopilus</taxon>
    </lineage>
</organism>
<reference evidence="2" key="1">
    <citation type="journal article" date="2023" name="Mol. Phylogenet. Evol.">
        <title>Genome-scale phylogeny and comparative genomics of the fungal order Sordariales.</title>
        <authorList>
            <person name="Hensen N."/>
            <person name="Bonometti L."/>
            <person name="Westerberg I."/>
            <person name="Brannstrom I.O."/>
            <person name="Guillou S."/>
            <person name="Cros-Aarteil S."/>
            <person name="Calhoun S."/>
            <person name="Haridas S."/>
            <person name="Kuo A."/>
            <person name="Mondo S."/>
            <person name="Pangilinan J."/>
            <person name="Riley R."/>
            <person name="LaButti K."/>
            <person name="Andreopoulos B."/>
            <person name="Lipzen A."/>
            <person name="Chen C."/>
            <person name="Yan M."/>
            <person name="Daum C."/>
            <person name="Ng V."/>
            <person name="Clum A."/>
            <person name="Steindorff A."/>
            <person name="Ohm R.A."/>
            <person name="Martin F."/>
            <person name="Silar P."/>
            <person name="Natvig D.O."/>
            <person name="Lalanne C."/>
            <person name="Gautier V."/>
            <person name="Ament-Velasquez S.L."/>
            <person name="Kruys A."/>
            <person name="Hutchinson M.I."/>
            <person name="Powell A.J."/>
            <person name="Barry K."/>
            <person name="Miller A.N."/>
            <person name="Grigoriev I.V."/>
            <person name="Debuchy R."/>
            <person name="Gladieux P."/>
            <person name="Hiltunen Thoren M."/>
            <person name="Johannesson H."/>
        </authorList>
    </citation>
    <scope>NUCLEOTIDE SEQUENCE</scope>
    <source>
        <strain evidence="2">CBS 141.50</strain>
    </source>
</reference>
<dbReference type="RefSeq" id="XP_062637979.1">
    <property type="nucleotide sequence ID" value="XM_062780412.1"/>
</dbReference>
<evidence type="ECO:0000259" key="1">
    <source>
        <dbReference type="Pfam" id="PF01425"/>
    </source>
</evidence>
<feature type="domain" description="Amidase" evidence="1">
    <location>
        <begin position="59"/>
        <end position="227"/>
    </location>
</feature>
<dbReference type="InterPro" id="IPR036928">
    <property type="entry name" value="AS_sf"/>
</dbReference>
<dbReference type="AlphaFoldDB" id="A0AAN6ZNN2"/>
<evidence type="ECO:0000313" key="3">
    <source>
        <dbReference type="Proteomes" id="UP001302676"/>
    </source>
</evidence>
<dbReference type="SUPFAM" id="SSF75304">
    <property type="entry name" value="Amidase signature (AS) enzymes"/>
    <property type="match status" value="1"/>
</dbReference>
<accession>A0AAN6ZNN2</accession>